<dbReference type="SUPFAM" id="SSF56784">
    <property type="entry name" value="HAD-like"/>
    <property type="match status" value="1"/>
</dbReference>
<organism evidence="4">
    <name type="scientific">Physcomitrium patens</name>
    <name type="common">Spreading-leaved earth moss</name>
    <name type="synonym">Physcomitrella patens</name>
    <dbReference type="NCBI Taxonomy" id="3218"/>
    <lineage>
        <taxon>Eukaryota</taxon>
        <taxon>Viridiplantae</taxon>
        <taxon>Streptophyta</taxon>
        <taxon>Embryophyta</taxon>
        <taxon>Bryophyta</taxon>
        <taxon>Bryophytina</taxon>
        <taxon>Bryopsida</taxon>
        <taxon>Funariidae</taxon>
        <taxon>Funariales</taxon>
        <taxon>Funariaceae</taxon>
        <taxon>Physcomitrium</taxon>
    </lineage>
</organism>
<keyword evidence="6" id="KW-1185">Reference proteome</keyword>
<dbReference type="EMBL" id="ABEU02000012">
    <property type="protein sequence ID" value="PNR43547.1"/>
    <property type="molecule type" value="Genomic_DNA"/>
</dbReference>
<comment type="cofactor">
    <cofactor evidence="2">
        <name>a divalent metal cation</name>
        <dbReference type="ChEBI" id="CHEBI:60240"/>
    </cofactor>
</comment>
<comment type="catalytic activity">
    <reaction evidence="1">
        <text>alpha,alpha-trehalose 6-phosphate + H2O = alpha,alpha-trehalose + phosphate</text>
        <dbReference type="Rhea" id="RHEA:23420"/>
        <dbReference type="ChEBI" id="CHEBI:15377"/>
        <dbReference type="ChEBI" id="CHEBI:16551"/>
        <dbReference type="ChEBI" id="CHEBI:43474"/>
        <dbReference type="ChEBI" id="CHEBI:58429"/>
        <dbReference type="EC" id="3.1.3.12"/>
    </reaction>
</comment>
<dbReference type="EnsemblPlants" id="Pp3c12_7510V3.1">
    <property type="protein sequence ID" value="Pp3c12_7510V3.1"/>
    <property type="gene ID" value="Pp3c12_7510"/>
</dbReference>
<dbReference type="Gramene" id="Pp3c12_7510V3.1">
    <property type="protein sequence ID" value="Pp3c12_7510V3.1"/>
    <property type="gene ID" value="Pp3c12_7510"/>
</dbReference>
<dbReference type="InterPro" id="IPR036412">
    <property type="entry name" value="HAD-like_sf"/>
</dbReference>
<evidence type="ECO:0000256" key="1">
    <source>
        <dbReference type="ARBA" id="ARBA00000500"/>
    </source>
</evidence>
<evidence type="ECO:0008006" key="7">
    <source>
        <dbReference type="Google" id="ProtNLM"/>
    </source>
</evidence>
<reference evidence="5" key="3">
    <citation type="submission" date="2020-12" db="UniProtKB">
        <authorList>
            <consortium name="EnsemblPlants"/>
        </authorList>
    </citation>
    <scope>IDENTIFICATION</scope>
</reference>
<keyword evidence="3" id="KW-0378">Hydrolase</keyword>
<dbReference type="AlphaFoldDB" id="A0A2K1JPT7"/>
<evidence type="ECO:0000313" key="4">
    <source>
        <dbReference type="EMBL" id="PNR43547.1"/>
    </source>
</evidence>
<dbReference type="Gene3D" id="3.40.50.1000">
    <property type="entry name" value="HAD superfamily/HAD-like"/>
    <property type="match status" value="1"/>
</dbReference>
<evidence type="ECO:0000256" key="3">
    <source>
        <dbReference type="ARBA" id="ARBA00022801"/>
    </source>
</evidence>
<proteinExistence type="predicted"/>
<sequence length="124" mass="14368">MLTYGPKVLEVRPVIAWDKGKAVNYILNSVGLADSSDVFPMYIGDDRTDEDACKMLEFDKHPLLPRHPQWFARRLIFINCQGFHYMLMKYSQEQAGIIFFAFSARAEDRCVDEDMLNPCKVGWL</sequence>
<evidence type="ECO:0000313" key="6">
    <source>
        <dbReference type="Proteomes" id="UP000006727"/>
    </source>
</evidence>
<dbReference type="InterPro" id="IPR044651">
    <property type="entry name" value="OTSB-like"/>
</dbReference>
<dbReference type="PANTHER" id="PTHR43768:SF3">
    <property type="entry name" value="TREHALOSE 6-PHOSPHATE PHOSPHATASE"/>
    <property type="match status" value="1"/>
</dbReference>
<evidence type="ECO:0000313" key="5">
    <source>
        <dbReference type="EnsemblPlants" id="Pp3c12_7510V3.1"/>
    </source>
</evidence>
<reference evidence="4 6" key="1">
    <citation type="journal article" date="2008" name="Science">
        <title>The Physcomitrella genome reveals evolutionary insights into the conquest of land by plants.</title>
        <authorList>
            <person name="Rensing S."/>
            <person name="Lang D."/>
            <person name="Zimmer A."/>
            <person name="Terry A."/>
            <person name="Salamov A."/>
            <person name="Shapiro H."/>
            <person name="Nishiyama T."/>
            <person name="Perroud P.-F."/>
            <person name="Lindquist E."/>
            <person name="Kamisugi Y."/>
            <person name="Tanahashi T."/>
            <person name="Sakakibara K."/>
            <person name="Fujita T."/>
            <person name="Oishi K."/>
            <person name="Shin-I T."/>
            <person name="Kuroki Y."/>
            <person name="Toyoda A."/>
            <person name="Suzuki Y."/>
            <person name="Hashimoto A."/>
            <person name="Yamaguchi K."/>
            <person name="Sugano A."/>
            <person name="Kohara Y."/>
            <person name="Fujiyama A."/>
            <person name="Anterola A."/>
            <person name="Aoki S."/>
            <person name="Ashton N."/>
            <person name="Barbazuk W.B."/>
            <person name="Barker E."/>
            <person name="Bennetzen J."/>
            <person name="Bezanilla M."/>
            <person name="Blankenship R."/>
            <person name="Cho S.H."/>
            <person name="Dutcher S."/>
            <person name="Estelle M."/>
            <person name="Fawcett J.A."/>
            <person name="Gundlach H."/>
            <person name="Hanada K."/>
            <person name="Heyl A."/>
            <person name="Hicks K.A."/>
            <person name="Hugh J."/>
            <person name="Lohr M."/>
            <person name="Mayer K."/>
            <person name="Melkozernov A."/>
            <person name="Murata T."/>
            <person name="Nelson D."/>
            <person name="Pils B."/>
            <person name="Prigge M."/>
            <person name="Reiss B."/>
            <person name="Renner T."/>
            <person name="Rombauts S."/>
            <person name="Rushton P."/>
            <person name="Sanderfoot A."/>
            <person name="Schween G."/>
            <person name="Shiu S.-H."/>
            <person name="Stueber K."/>
            <person name="Theodoulou F.L."/>
            <person name="Tu H."/>
            <person name="Van de Peer Y."/>
            <person name="Verrier P.J."/>
            <person name="Waters E."/>
            <person name="Wood A."/>
            <person name="Yang L."/>
            <person name="Cove D."/>
            <person name="Cuming A."/>
            <person name="Hasebe M."/>
            <person name="Lucas S."/>
            <person name="Mishler D.B."/>
            <person name="Reski R."/>
            <person name="Grigoriev I."/>
            <person name="Quatrano R.S."/>
            <person name="Boore J.L."/>
        </authorList>
    </citation>
    <scope>NUCLEOTIDE SEQUENCE [LARGE SCALE GENOMIC DNA]</scope>
    <source>
        <strain evidence="5 6">cv. Gransden 2004</strain>
    </source>
</reference>
<dbReference type="STRING" id="3218.A0A2K1JPT7"/>
<dbReference type="PANTHER" id="PTHR43768">
    <property type="entry name" value="TREHALOSE 6-PHOSPHATE PHOSPHATASE"/>
    <property type="match status" value="1"/>
</dbReference>
<name>A0A2K1JPT7_PHYPA</name>
<accession>A0A2K1JPT7</accession>
<protein>
    <recommendedName>
        <fullName evidence="7">Trehalose-phosphatase</fullName>
    </recommendedName>
</protein>
<gene>
    <name evidence="4" type="ORF">PHYPA_015928</name>
</gene>
<dbReference type="GO" id="GO:0004805">
    <property type="term" value="F:trehalose-phosphatase activity"/>
    <property type="evidence" value="ECO:0007669"/>
    <property type="project" value="UniProtKB-EC"/>
</dbReference>
<dbReference type="Pfam" id="PF02358">
    <property type="entry name" value="Trehalose_PPase"/>
    <property type="match status" value="1"/>
</dbReference>
<dbReference type="InParanoid" id="A0A2K1JPT7"/>
<dbReference type="Proteomes" id="UP000006727">
    <property type="component" value="Chromosome 12"/>
</dbReference>
<evidence type="ECO:0000256" key="2">
    <source>
        <dbReference type="ARBA" id="ARBA00001968"/>
    </source>
</evidence>
<dbReference type="InterPro" id="IPR003337">
    <property type="entry name" value="Trehalose_PPase"/>
</dbReference>
<dbReference type="PaxDb" id="3218-PP1S56_215V6.1"/>
<dbReference type="GO" id="GO:0005992">
    <property type="term" value="P:trehalose biosynthetic process"/>
    <property type="evidence" value="ECO:0007669"/>
    <property type="project" value="InterPro"/>
</dbReference>
<dbReference type="InterPro" id="IPR023214">
    <property type="entry name" value="HAD_sf"/>
</dbReference>
<reference evidence="4 6" key="2">
    <citation type="journal article" date="2018" name="Plant J.">
        <title>The Physcomitrella patens chromosome-scale assembly reveals moss genome structure and evolution.</title>
        <authorList>
            <person name="Lang D."/>
            <person name="Ullrich K.K."/>
            <person name="Murat F."/>
            <person name="Fuchs J."/>
            <person name="Jenkins J."/>
            <person name="Haas F.B."/>
            <person name="Piednoel M."/>
            <person name="Gundlach H."/>
            <person name="Van Bel M."/>
            <person name="Meyberg R."/>
            <person name="Vives C."/>
            <person name="Morata J."/>
            <person name="Symeonidi A."/>
            <person name="Hiss M."/>
            <person name="Muchero W."/>
            <person name="Kamisugi Y."/>
            <person name="Saleh O."/>
            <person name="Blanc G."/>
            <person name="Decker E.L."/>
            <person name="van Gessel N."/>
            <person name="Grimwood J."/>
            <person name="Hayes R.D."/>
            <person name="Graham S.W."/>
            <person name="Gunter L.E."/>
            <person name="McDaniel S.F."/>
            <person name="Hoernstein S.N.W."/>
            <person name="Larsson A."/>
            <person name="Li F.W."/>
            <person name="Perroud P.F."/>
            <person name="Phillips J."/>
            <person name="Ranjan P."/>
            <person name="Rokshar D.S."/>
            <person name="Rothfels C.J."/>
            <person name="Schneider L."/>
            <person name="Shu S."/>
            <person name="Stevenson D.W."/>
            <person name="Thummler F."/>
            <person name="Tillich M."/>
            <person name="Villarreal Aguilar J.C."/>
            <person name="Widiez T."/>
            <person name="Wong G.K."/>
            <person name="Wymore A."/>
            <person name="Zhang Y."/>
            <person name="Zimmer A.D."/>
            <person name="Quatrano R.S."/>
            <person name="Mayer K.F.X."/>
            <person name="Goodstein D."/>
            <person name="Casacuberta J.M."/>
            <person name="Vandepoele K."/>
            <person name="Reski R."/>
            <person name="Cuming A.C."/>
            <person name="Tuskan G.A."/>
            <person name="Maumus F."/>
            <person name="Salse J."/>
            <person name="Schmutz J."/>
            <person name="Rensing S.A."/>
        </authorList>
    </citation>
    <scope>NUCLEOTIDE SEQUENCE [LARGE SCALE GENOMIC DNA]</scope>
    <source>
        <strain evidence="5 6">cv. Gransden 2004</strain>
    </source>
</reference>